<dbReference type="InterPro" id="IPR019282">
    <property type="entry name" value="Glycoamylase-like_cons_dom"/>
</dbReference>
<dbReference type="OrthoDB" id="5937621at2"/>
<evidence type="ECO:0000259" key="3">
    <source>
        <dbReference type="Pfam" id="PF13205"/>
    </source>
</evidence>
<dbReference type="Gene3D" id="2.60.40.1220">
    <property type="match status" value="1"/>
</dbReference>
<accession>A0A369PS36</accession>
<dbReference type="InterPro" id="IPR032812">
    <property type="entry name" value="SbsA_Ig"/>
</dbReference>
<dbReference type="Pfam" id="PF10091">
    <property type="entry name" value="Glycoamylase"/>
    <property type="match status" value="1"/>
</dbReference>
<dbReference type="EMBL" id="QPKV01000008">
    <property type="protein sequence ID" value="RDC55070.1"/>
    <property type="molecule type" value="Genomic_DNA"/>
</dbReference>
<organism evidence="4 5">
    <name type="scientific">Pedobacter chinensis</name>
    <dbReference type="NCBI Taxonomy" id="2282421"/>
    <lineage>
        <taxon>Bacteria</taxon>
        <taxon>Pseudomonadati</taxon>
        <taxon>Bacteroidota</taxon>
        <taxon>Sphingobacteriia</taxon>
        <taxon>Sphingobacteriales</taxon>
        <taxon>Sphingobacteriaceae</taxon>
        <taxon>Pedobacter</taxon>
    </lineage>
</organism>
<keyword evidence="5" id="KW-1185">Reference proteome</keyword>
<evidence type="ECO:0000259" key="2">
    <source>
        <dbReference type="Pfam" id="PF10091"/>
    </source>
</evidence>
<dbReference type="Pfam" id="PF13205">
    <property type="entry name" value="Big_5"/>
    <property type="match status" value="1"/>
</dbReference>
<sequence length="562" mass="62322">MLIFKPYLISLQLPLKYLLLIIPVLLTFSCKKGGDSSPVPNDVTLSFTVNDKYNGTLTYSGLNNLPEIRINFTEPINSSTIPGAIILSESNGAVVPYNQQLQNSDKTIVIVPKTALSSFTAYTLNINGNLKSSTNGRLINPVIISLNTGLDDTDKFPRITDDELLTLVQKQTFKYFWDFGHPTSGLARERNTSGNTVTSGGSGFGIMALVTGVSRNFISRAEGLTRMQKIVSFLKTAERFHGAYPHWLDGNTGKVIPFSTKDNGGDLVETSFLMAGLLTARQYFNSADAAETTLRNDINVIYNGVEWNWYRKDNSNTLYWHWSPNYNWEMNLPIKGWNECLITYVMAASSSTYSIPKTVYDAGWAQNGAMKNGNTYYGVQLPLGTANGGPLFFSHYSFLGINPNGLTDAYANYETQVKAHSLINYNYCKANPLGNYGYSENCWGLTASDIQNGYTASSPNNDVGTIAPTAALSSIAYTPAESLQALRFFYYKIGHKTWGEYGFYDAFSLRDQWFASSTLAIDQGPIIIMIENYRTKLIWNLFMSAPEIKAGMRTLGFNSPNL</sequence>
<dbReference type="InterPro" id="IPR014755">
    <property type="entry name" value="Cu-Rt/internalin_Ig-like"/>
</dbReference>
<feature type="domain" description="SbsA Ig-like" evidence="3">
    <location>
        <begin position="66"/>
        <end position="135"/>
    </location>
</feature>
<reference evidence="4 5" key="1">
    <citation type="submission" date="2018-07" db="EMBL/GenBank/DDBJ databases">
        <title>Pedobacter sp. nov., isolated from soil.</title>
        <authorList>
            <person name="Zhou L.Y."/>
            <person name="Du Z.J."/>
        </authorList>
    </citation>
    <scope>NUCLEOTIDE SEQUENCE [LARGE SCALE GENOMIC DNA]</scope>
    <source>
        <strain evidence="4 5">JDX94</strain>
    </source>
</reference>
<dbReference type="PROSITE" id="PS51257">
    <property type="entry name" value="PROKAR_LIPOPROTEIN"/>
    <property type="match status" value="1"/>
</dbReference>
<feature type="domain" description="Glycoamylase-like" evidence="2">
    <location>
        <begin position="332"/>
        <end position="545"/>
    </location>
</feature>
<dbReference type="Gene3D" id="1.50.10.140">
    <property type="match status" value="1"/>
</dbReference>
<gene>
    <name evidence="4" type="ORF">DU508_18120</name>
</gene>
<evidence type="ECO:0000313" key="5">
    <source>
        <dbReference type="Proteomes" id="UP000253961"/>
    </source>
</evidence>
<name>A0A369PS36_9SPHI</name>
<evidence type="ECO:0000313" key="4">
    <source>
        <dbReference type="EMBL" id="RDC55070.1"/>
    </source>
</evidence>
<evidence type="ECO:0000256" key="1">
    <source>
        <dbReference type="ARBA" id="ARBA00022729"/>
    </source>
</evidence>
<comment type="caution">
    <text evidence="4">The sequence shown here is derived from an EMBL/GenBank/DDBJ whole genome shotgun (WGS) entry which is preliminary data.</text>
</comment>
<protein>
    <submittedName>
        <fullName evidence="4">DUF3131 domain-containing protein</fullName>
    </submittedName>
</protein>
<proteinExistence type="predicted"/>
<dbReference type="AlphaFoldDB" id="A0A369PS36"/>
<keyword evidence="1" id="KW-0732">Signal</keyword>
<dbReference type="RefSeq" id="WP_115404182.1">
    <property type="nucleotide sequence ID" value="NZ_QPKV01000008.1"/>
</dbReference>
<dbReference type="Proteomes" id="UP000253961">
    <property type="component" value="Unassembled WGS sequence"/>
</dbReference>